<name>A0A1W1E5N5_9ZZZZ</name>
<dbReference type="EMBL" id="FPIA01000139">
    <property type="protein sequence ID" value="SFV89259.1"/>
    <property type="molecule type" value="Genomic_DNA"/>
</dbReference>
<organism evidence="1">
    <name type="scientific">hydrothermal vent metagenome</name>
    <dbReference type="NCBI Taxonomy" id="652676"/>
    <lineage>
        <taxon>unclassified sequences</taxon>
        <taxon>metagenomes</taxon>
        <taxon>ecological metagenomes</taxon>
    </lineage>
</organism>
<reference evidence="1" key="1">
    <citation type="submission" date="2016-10" db="EMBL/GenBank/DDBJ databases">
        <authorList>
            <person name="de Groot N.N."/>
        </authorList>
    </citation>
    <scope>NUCLEOTIDE SEQUENCE</scope>
</reference>
<sequence length="209" mass="24335">MSKLKRWNREIKYKVMYFKFSPPFEVGENLVDDQFKDLSDITAVSIVKSNKKPNFRIIFTKREYYGEAIQKYTKTKIKNIDTESNCLLSLKHRHYQLVKATVIIPVDHAMEYGLLPACVVEELTQSMGLPNDSEWVNPSVANDESVSQLLTGLDYLMLKILYDKRLKIGMDTEQSSPIVDKILQDFEQQNLIKTAPFEAQKLRIYMQLE</sequence>
<evidence type="ECO:0000313" key="1">
    <source>
        <dbReference type="EMBL" id="SFV89259.1"/>
    </source>
</evidence>
<gene>
    <name evidence="1" type="ORF">MNB_SUP05-SYMBIONT-7-216</name>
</gene>
<protein>
    <submittedName>
        <fullName evidence="1">Uncharacterized protein</fullName>
    </submittedName>
</protein>
<proteinExistence type="predicted"/>
<accession>A0A1W1E5N5</accession>
<dbReference type="AlphaFoldDB" id="A0A1W1E5N5"/>
<dbReference type="InterPro" id="IPR021323">
    <property type="entry name" value="DUF2927"/>
</dbReference>
<dbReference type="Pfam" id="PF11150">
    <property type="entry name" value="DUF2927"/>
    <property type="match status" value="1"/>
</dbReference>